<feature type="region of interest" description="Disordered" evidence="1">
    <location>
        <begin position="113"/>
        <end position="228"/>
    </location>
</feature>
<gene>
    <name evidence="2" type="ORF">SOCE26_001710</name>
</gene>
<proteinExistence type="predicted"/>
<evidence type="ECO:0000313" key="3">
    <source>
        <dbReference type="Proteomes" id="UP000238348"/>
    </source>
</evidence>
<feature type="compositionally biased region" description="Low complexity" evidence="1">
    <location>
        <begin position="218"/>
        <end position="228"/>
    </location>
</feature>
<feature type="compositionally biased region" description="Basic and acidic residues" evidence="1">
    <location>
        <begin position="208"/>
        <end position="217"/>
    </location>
</feature>
<dbReference type="Proteomes" id="UP000238348">
    <property type="component" value="Chromosome"/>
</dbReference>
<name>A0A2L0EHN1_SORCE</name>
<accession>A0A2L0EHN1</accession>
<dbReference type="AlphaFoldDB" id="A0A2L0EHN1"/>
<organism evidence="2 3">
    <name type="scientific">Sorangium cellulosum</name>
    <name type="common">Polyangium cellulosum</name>
    <dbReference type="NCBI Taxonomy" id="56"/>
    <lineage>
        <taxon>Bacteria</taxon>
        <taxon>Pseudomonadati</taxon>
        <taxon>Myxococcota</taxon>
        <taxon>Polyangia</taxon>
        <taxon>Polyangiales</taxon>
        <taxon>Polyangiaceae</taxon>
        <taxon>Sorangium</taxon>
    </lineage>
</organism>
<dbReference type="EMBL" id="CP012673">
    <property type="protein sequence ID" value="AUX38793.1"/>
    <property type="molecule type" value="Genomic_DNA"/>
</dbReference>
<feature type="compositionally biased region" description="Basic and acidic residues" evidence="1">
    <location>
        <begin position="179"/>
        <end position="198"/>
    </location>
</feature>
<evidence type="ECO:0000256" key="1">
    <source>
        <dbReference type="SAM" id="MobiDB-lite"/>
    </source>
</evidence>
<evidence type="ECO:0000313" key="2">
    <source>
        <dbReference type="EMBL" id="AUX38793.1"/>
    </source>
</evidence>
<protein>
    <submittedName>
        <fullName evidence="2">Uncharacterized protein</fullName>
    </submittedName>
</protein>
<sequence length="248" mass="26897">MLHGDAMAELRTPRGAVGKRAAKRLLHAGTEAARALCASAPESADASTCLARCSSMVPMRGMTITCSVIGIIGVDSSASRLCCTRMISSCNAARSRSAFSRADLSSASRVLGERLRRRGSERRGPPPPGPPLRHGAAMGDSPADCRNSRRKRALTEWRAVSAPCGQRGSHHGRRLRAPSSREDDALRDRARQRGDAVRGHRRRRHRRPDTQAREEGARSLPRLRAALPRVRAAPVRALRRESAGGLQL</sequence>
<reference evidence="2 3" key="1">
    <citation type="submission" date="2015-09" db="EMBL/GenBank/DDBJ databases">
        <title>Sorangium comparison.</title>
        <authorList>
            <person name="Zaburannyi N."/>
            <person name="Bunk B."/>
            <person name="Overmann J."/>
            <person name="Mueller R."/>
        </authorList>
    </citation>
    <scope>NUCLEOTIDE SEQUENCE [LARGE SCALE GENOMIC DNA]</scope>
    <source>
        <strain evidence="2 3">So ce26</strain>
    </source>
</reference>